<keyword evidence="4" id="KW-0449">Lipoprotein</keyword>
<organism evidence="6 7">
    <name type="scientific">Eleutherodactylus coqui</name>
    <name type="common">Puerto Rican coqui</name>
    <dbReference type="NCBI Taxonomy" id="57060"/>
    <lineage>
        <taxon>Eukaryota</taxon>
        <taxon>Metazoa</taxon>
        <taxon>Chordata</taxon>
        <taxon>Craniata</taxon>
        <taxon>Vertebrata</taxon>
        <taxon>Euteleostomi</taxon>
        <taxon>Amphibia</taxon>
        <taxon>Batrachia</taxon>
        <taxon>Anura</taxon>
        <taxon>Neobatrachia</taxon>
        <taxon>Hyloidea</taxon>
        <taxon>Eleutherodactylidae</taxon>
        <taxon>Eleutherodactylinae</taxon>
        <taxon>Eleutherodactylus</taxon>
        <taxon>Eleutherodactylus</taxon>
    </lineage>
</organism>
<comment type="caution">
    <text evidence="6">The sequence shown here is derived from an EMBL/GenBank/DDBJ whole genome shotgun (WGS) entry which is preliminary data.</text>
</comment>
<evidence type="ECO:0000256" key="2">
    <source>
        <dbReference type="ARBA" id="ARBA00007293"/>
    </source>
</evidence>
<reference evidence="6" key="1">
    <citation type="thesis" date="2020" institute="ProQuest LLC" country="789 East Eisenhower Parkway, Ann Arbor, MI, USA">
        <title>Comparative Genomics and Chromosome Evolution.</title>
        <authorList>
            <person name="Mudd A.B."/>
        </authorList>
    </citation>
    <scope>NUCLEOTIDE SEQUENCE</scope>
    <source>
        <strain evidence="6">HN-11 Male</strain>
        <tissue evidence="6">Kidney and liver</tissue>
    </source>
</reference>
<accession>A0A8J6C599</accession>
<protein>
    <submittedName>
        <fullName evidence="6">Uncharacterized protein</fullName>
    </submittedName>
</protein>
<evidence type="ECO:0000256" key="5">
    <source>
        <dbReference type="RuleBase" id="RU004384"/>
    </source>
</evidence>
<dbReference type="Pfam" id="PF02991">
    <property type="entry name" value="ATG8"/>
    <property type="match status" value="1"/>
</dbReference>
<name>A0A8J6C599_ELECQ</name>
<evidence type="ECO:0000256" key="1">
    <source>
        <dbReference type="ARBA" id="ARBA00004370"/>
    </source>
</evidence>
<evidence type="ECO:0000313" key="6">
    <source>
        <dbReference type="EMBL" id="KAG9463582.1"/>
    </source>
</evidence>
<gene>
    <name evidence="6" type="ORF">GDO78_021467</name>
</gene>
<dbReference type="GO" id="GO:0016020">
    <property type="term" value="C:membrane"/>
    <property type="evidence" value="ECO:0007669"/>
    <property type="project" value="UniProtKB-SubCell"/>
</dbReference>
<comment type="similarity">
    <text evidence="2 5">Belongs to the ATG8 family.</text>
</comment>
<sequence>MQSASKMSPSKPFKQKKNFATRKSEVITIKAKFPTKIPVIIERYKREKYLPLLNKKKFLAPRDLPMSQFVTIIRYVYVRYRKNICSPFCIVLCVTQETPRGGNHAMFPLYKMTSGSERIRFHT</sequence>
<dbReference type="OrthoDB" id="6738456at2759"/>
<comment type="subcellular location">
    <subcellularLocation>
        <location evidence="1">Membrane</location>
    </subcellularLocation>
</comment>
<keyword evidence="3" id="KW-0472">Membrane</keyword>
<dbReference type="AlphaFoldDB" id="A0A8J6C599"/>
<dbReference type="SUPFAM" id="SSF54236">
    <property type="entry name" value="Ubiquitin-like"/>
    <property type="match status" value="1"/>
</dbReference>
<evidence type="ECO:0000313" key="7">
    <source>
        <dbReference type="Proteomes" id="UP000770717"/>
    </source>
</evidence>
<dbReference type="InterPro" id="IPR004241">
    <property type="entry name" value="Atg8-like"/>
</dbReference>
<dbReference type="EMBL" id="WNTK01006430">
    <property type="protein sequence ID" value="KAG9463582.1"/>
    <property type="molecule type" value="Genomic_DNA"/>
</dbReference>
<keyword evidence="7" id="KW-1185">Reference proteome</keyword>
<dbReference type="Gene3D" id="3.10.20.90">
    <property type="entry name" value="Phosphatidylinositol 3-kinase Catalytic Subunit, Chain A, domain 1"/>
    <property type="match status" value="1"/>
</dbReference>
<dbReference type="GO" id="GO:0006914">
    <property type="term" value="P:autophagy"/>
    <property type="evidence" value="ECO:0007669"/>
    <property type="project" value="UniProtKB-KW"/>
</dbReference>
<evidence type="ECO:0000256" key="3">
    <source>
        <dbReference type="ARBA" id="ARBA00023136"/>
    </source>
</evidence>
<keyword evidence="5" id="KW-0072">Autophagy</keyword>
<dbReference type="PANTHER" id="PTHR10969">
    <property type="entry name" value="MICROTUBULE-ASSOCIATED PROTEINS 1A/1B LIGHT CHAIN 3-RELATED"/>
    <property type="match status" value="1"/>
</dbReference>
<dbReference type="InterPro" id="IPR029071">
    <property type="entry name" value="Ubiquitin-like_domsf"/>
</dbReference>
<proteinExistence type="inferred from homology"/>
<dbReference type="Proteomes" id="UP000770717">
    <property type="component" value="Unassembled WGS sequence"/>
</dbReference>
<evidence type="ECO:0000256" key="4">
    <source>
        <dbReference type="ARBA" id="ARBA00023288"/>
    </source>
</evidence>